<keyword evidence="2" id="KW-1133">Transmembrane helix</keyword>
<evidence type="ECO:0000256" key="2">
    <source>
        <dbReference type="SAM" id="Phobius"/>
    </source>
</evidence>
<evidence type="ECO:0000259" key="3">
    <source>
        <dbReference type="Pfam" id="PF16751"/>
    </source>
</evidence>
<keyword evidence="2" id="KW-0472">Membrane</keyword>
<dbReference type="EMBL" id="FNJB01000022">
    <property type="protein sequence ID" value="SDP91034.1"/>
    <property type="molecule type" value="Genomic_DNA"/>
</dbReference>
<evidence type="ECO:0000313" key="5">
    <source>
        <dbReference type="Proteomes" id="UP000199651"/>
    </source>
</evidence>
<dbReference type="Pfam" id="PF16751">
    <property type="entry name" value="RsdA_SigD_bd"/>
    <property type="match status" value="1"/>
</dbReference>
<feature type="region of interest" description="Disordered" evidence="1">
    <location>
        <begin position="1"/>
        <end position="31"/>
    </location>
</feature>
<dbReference type="AlphaFoldDB" id="A0A1H0WJY4"/>
<evidence type="ECO:0000256" key="1">
    <source>
        <dbReference type="SAM" id="MobiDB-lite"/>
    </source>
</evidence>
<feature type="compositionally biased region" description="Pro residues" evidence="1">
    <location>
        <begin position="282"/>
        <end position="291"/>
    </location>
</feature>
<dbReference type="InterPro" id="IPR031928">
    <property type="entry name" value="RsdA_SigD-bd"/>
</dbReference>
<name>A0A1H0WJY4_9PSEU</name>
<feature type="transmembrane region" description="Helical" evidence="2">
    <location>
        <begin position="142"/>
        <end position="163"/>
    </location>
</feature>
<sequence>MSDQGKHDRRRDDEAELTLPRSQNPEHGTVVPVDFGLRFGDDFDLNGPDRDPFGRLDASDFDDDAVDFSLVHADDAFLDALGAAIRGEVPDEAGVRDDELAALLSSWRDDVDAEPIKELVDTKYAVATVIAAKARSRRRPRLLVPFAAAAAVLAIAFTGAGLAAKDAQPGDTLWGLTRVLYADHARSVEAAASVRQDLSIAQTALAEGKLAEAKDKLDEAQKGLPSVSSEDGQADLAALHSDLVSQLPGSPANEAAPPPSANPTTAAPSSAVPTTETTTPEPSSPSSPPSTTPSAPSSTTEAPTTSVTEPQTEPRSDPATTDGGSGGPIPNTGQGGTQADPPLTTP</sequence>
<feature type="compositionally biased region" description="Low complexity" evidence="1">
    <location>
        <begin position="292"/>
        <end position="310"/>
    </location>
</feature>
<accession>A0A1H0WJY4</accession>
<evidence type="ECO:0000313" key="4">
    <source>
        <dbReference type="EMBL" id="SDP91034.1"/>
    </source>
</evidence>
<keyword evidence="5" id="KW-1185">Reference proteome</keyword>
<feature type="domain" description="Anti-sigma-D factor RsdA sigma factor binding region" evidence="3">
    <location>
        <begin position="69"/>
        <end position="115"/>
    </location>
</feature>
<dbReference type="RefSeq" id="WP_228770369.1">
    <property type="nucleotide sequence ID" value="NZ_FNDV01000001.1"/>
</dbReference>
<gene>
    <name evidence="4" type="ORF">SAMN05192558_12274</name>
</gene>
<dbReference type="Proteomes" id="UP000199651">
    <property type="component" value="Unassembled WGS sequence"/>
</dbReference>
<dbReference type="STRING" id="504798.SAMN05421871_101737"/>
<organism evidence="4 5">
    <name type="scientific">Actinokineospora alba</name>
    <dbReference type="NCBI Taxonomy" id="504798"/>
    <lineage>
        <taxon>Bacteria</taxon>
        <taxon>Bacillati</taxon>
        <taxon>Actinomycetota</taxon>
        <taxon>Actinomycetes</taxon>
        <taxon>Pseudonocardiales</taxon>
        <taxon>Pseudonocardiaceae</taxon>
        <taxon>Actinokineospora</taxon>
    </lineage>
</organism>
<feature type="compositionally biased region" description="Basic and acidic residues" evidence="1">
    <location>
        <begin position="1"/>
        <end position="13"/>
    </location>
</feature>
<reference evidence="5" key="1">
    <citation type="submission" date="2016-10" db="EMBL/GenBank/DDBJ databases">
        <authorList>
            <person name="Varghese N."/>
            <person name="Submissions S."/>
        </authorList>
    </citation>
    <scope>NUCLEOTIDE SEQUENCE [LARGE SCALE GENOMIC DNA]</scope>
    <source>
        <strain evidence="5">IBRC-M 10655</strain>
    </source>
</reference>
<protein>
    <submittedName>
        <fullName evidence="4">Anti-sigma-D factor RsdA to sigma factor binding region</fullName>
    </submittedName>
</protein>
<feature type="compositionally biased region" description="Low complexity" evidence="1">
    <location>
        <begin position="262"/>
        <end position="281"/>
    </location>
</feature>
<feature type="region of interest" description="Disordered" evidence="1">
    <location>
        <begin position="245"/>
        <end position="346"/>
    </location>
</feature>
<dbReference type="Gene3D" id="6.10.250.1300">
    <property type="match status" value="1"/>
</dbReference>
<proteinExistence type="predicted"/>
<keyword evidence="2" id="KW-0812">Transmembrane</keyword>